<keyword evidence="3" id="KW-1185">Reference proteome</keyword>
<dbReference type="EMBL" id="BQNB010016756">
    <property type="protein sequence ID" value="GJT55438.1"/>
    <property type="molecule type" value="Genomic_DNA"/>
</dbReference>
<reference evidence="2" key="2">
    <citation type="submission" date="2022-01" db="EMBL/GenBank/DDBJ databases">
        <authorList>
            <person name="Yamashiro T."/>
            <person name="Shiraishi A."/>
            <person name="Satake H."/>
            <person name="Nakayama K."/>
        </authorList>
    </citation>
    <scope>NUCLEOTIDE SEQUENCE</scope>
</reference>
<sequence>MEVTDTFRIPNKFIWNHLMVFLISQVKFASSEKLFINSNQATRDWYSHHDSRLFVKHSARGRIMLSLYVDDMIITGDDCDGIKLLNAEFSDRFAVKYLGGLLRYFLGIEVASSPRGYLLSQSKYIVDLFDRARMTHNKIFNIPLDAKVKYTPRDGDPSSYFSLYHTIVGSLVYLTSNRLGI</sequence>
<evidence type="ECO:0000259" key="1">
    <source>
        <dbReference type="Pfam" id="PF07727"/>
    </source>
</evidence>
<protein>
    <submittedName>
        <fullName evidence="2">Uncharacterized mitochondrial protein-like protein</fullName>
    </submittedName>
</protein>
<name>A0ABQ5EWM4_9ASTR</name>
<dbReference type="InterPro" id="IPR013103">
    <property type="entry name" value="RVT_2"/>
</dbReference>
<reference evidence="2" key="1">
    <citation type="journal article" date="2022" name="Int. J. Mol. Sci.">
        <title>Draft Genome of Tanacetum Coccineum: Genomic Comparison of Closely Related Tanacetum-Family Plants.</title>
        <authorList>
            <person name="Yamashiro T."/>
            <person name="Shiraishi A."/>
            <person name="Nakayama K."/>
            <person name="Satake H."/>
        </authorList>
    </citation>
    <scope>NUCLEOTIDE SEQUENCE</scope>
</reference>
<dbReference type="Pfam" id="PF07727">
    <property type="entry name" value="RVT_2"/>
    <property type="match status" value="1"/>
</dbReference>
<evidence type="ECO:0000313" key="2">
    <source>
        <dbReference type="EMBL" id="GJT55438.1"/>
    </source>
</evidence>
<organism evidence="2 3">
    <name type="scientific">Tanacetum coccineum</name>
    <dbReference type="NCBI Taxonomy" id="301880"/>
    <lineage>
        <taxon>Eukaryota</taxon>
        <taxon>Viridiplantae</taxon>
        <taxon>Streptophyta</taxon>
        <taxon>Embryophyta</taxon>
        <taxon>Tracheophyta</taxon>
        <taxon>Spermatophyta</taxon>
        <taxon>Magnoliopsida</taxon>
        <taxon>eudicotyledons</taxon>
        <taxon>Gunneridae</taxon>
        <taxon>Pentapetalae</taxon>
        <taxon>asterids</taxon>
        <taxon>campanulids</taxon>
        <taxon>Asterales</taxon>
        <taxon>Asteraceae</taxon>
        <taxon>Asteroideae</taxon>
        <taxon>Anthemideae</taxon>
        <taxon>Anthemidinae</taxon>
        <taxon>Tanacetum</taxon>
    </lineage>
</organism>
<gene>
    <name evidence="2" type="ORF">Tco_0990492</name>
</gene>
<dbReference type="Proteomes" id="UP001151760">
    <property type="component" value="Unassembled WGS sequence"/>
</dbReference>
<comment type="caution">
    <text evidence="2">The sequence shown here is derived from an EMBL/GenBank/DDBJ whole genome shotgun (WGS) entry which is preliminary data.</text>
</comment>
<feature type="domain" description="Reverse transcriptase Ty1/copia-type" evidence="1">
    <location>
        <begin position="50"/>
        <end position="144"/>
    </location>
</feature>
<accession>A0ABQ5EWM4</accession>
<evidence type="ECO:0000313" key="3">
    <source>
        <dbReference type="Proteomes" id="UP001151760"/>
    </source>
</evidence>
<proteinExistence type="predicted"/>